<dbReference type="AlphaFoldDB" id="A0A644Y9X7"/>
<dbReference type="SUPFAM" id="SSF51445">
    <property type="entry name" value="(Trans)glycosidases"/>
    <property type="match status" value="1"/>
</dbReference>
<dbReference type="PANTHER" id="PTHR30480">
    <property type="entry name" value="BETA-HEXOSAMINIDASE-RELATED"/>
    <property type="match status" value="1"/>
</dbReference>
<name>A0A644Y9X7_9ZZZZ</name>
<dbReference type="EC" id="3.2.1.52" evidence="3"/>
<proteinExistence type="inferred from homology"/>
<dbReference type="InterPro" id="IPR017853">
    <property type="entry name" value="GH"/>
</dbReference>
<evidence type="ECO:0000256" key="3">
    <source>
        <dbReference type="ARBA" id="ARBA00012663"/>
    </source>
</evidence>
<keyword evidence="5 7" id="KW-0326">Glycosidase</keyword>
<feature type="domain" description="Glycoside hydrolase family 3 N-terminal" evidence="6">
    <location>
        <begin position="38"/>
        <end position="322"/>
    </location>
</feature>
<dbReference type="InterPro" id="IPR019800">
    <property type="entry name" value="Glyco_hydro_3_AS"/>
</dbReference>
<evidence type="ECO:0000313" key="7">
    <source>
        <dbReference type="EMBL" id="MPM24987.1"/>
    </source>
</evidence>
<sequence length="326" mass="36119">MRKFRFTLLIFLFSIFSFGQNANADRWADSLLRTMTQKEKIGQLIMIAVYSNQDDKYAASLDDTISDYQPGAIVFFQGSPQKQVRLMNRWQQKAKIPMLVAMDAEWGPAMRLDSVMSFPRLMALAATNDTTLIYRYGQAVGRQCKRLGLQINFAPVVDVNNNPLNPVINYRSFGENQHKVALFASVFCRGMQSQGVMAVAKHFPGHGNTSQDSHKTLPEVGDNIDVIDSVHLVPFAAMIDANIWGIMVAHVFVPALDTTSNIPTTLNPNIVNGLLRQEMGYNGVVITDALGMQGVLKNSKPGQIEVKALLAGNDVLLMPEKIIMIA</sequence>
<evidence type="ECO:0000256" key="1">
    <source>
        <dbReference type="ARBA" id="ARBA00001231"/>
    </source>
</evidence>
<gene>
    <name evidence="7" type="primary">nagZ_17</name>
    <name evidence="7" type="ORF">SDC9_71476</name>
</gene>
<dbReference type="Pfam" id="PF00933">
    <property type="entry name" value="Glyco_hydro_3"/>
    <property type="match status" value="1"/>
</dbReference>
<dbReference type="PROSITE" id="PS00775">
    <property type="entry name" value="GLYCOSYL_HYDROL_F3"/>
    <property type="match status" value="1"/>
</dbReference>
<reference evidence="7" key="1">
    <citation type="submission" date="2019-08" db="EMBL/GenBank/DDBJ databases">
        <authorList>
            <person name="Kucharzyk K."/>
            <person name="Murdoch R.W."/>
            <person name="Higgins S."/>
            <person name="Loffler F."/>
        </authorList>
    </citation>
    <scope>NUCLEOTIDE SEQUENCE</scope>
</reference>
<dbReference type="InterPro" id="IPR050226">
    <property type="entry name" value="NagZ_Beta-hexosaminidase"/>
</dbReference>
<evidence type="ECO:0000256" key="5">
    <source>
        <dbReference type="ARBA" id="ARBA00023295"/>
    </source>
</evidence>
<dbReference type="InterPro" id="IPR001764">
    <property type="entry name" value="Glyco_hydro_3_N"/>
</dbReference>
<dbReference type="PANTHER" id="PTHR30480:SF13">
    <property type="entry name" value="BETA-HEXOSAMINIDASE"/>
    <property type="match status" value="1"/>
</dbReference>
<dbReference type="EMBL" id="VSSQ01004388">
    <property type="protein sequence ID" value="MPM24987.1"/>
    <property type="molecule type" value="Genomic_DNA"/>
</dbReference>
<comment type="catalytic activity">
    <reaction evidence="1">
        <text>Hydrolysis of terminal non-reducing N-acetyl-D-hexosamine residues in N-acetyl-beta-D-hexosaminides.</text>
        <dbReference type="EC" id="3.2.1.52"/>
    </reaction>
</comment>
<dbReference type="GO" id="GO:0004563">
    <property type="term" value="F:beta-N-acetylhexosaminidase activity"/>
    <property type="evidence" value="ECO:0007669"/>
    <property type="project" value="UniProtKB-EC"/>
</dbReference>
<evidence type="ECO:0000259" key="6">
    <source>
        <dbReference type="Pfam" id="PF00933"/>
    </source>
</evidence>
<keyword evidence="4 7" id="KW-0378">Hydrolase</keyword>
<comment type="similarity">
    <text evidence="2">Belongs to the glycosyl hydrolase 3 family.</text>
</comment>
<accession>A0A644Y9X7</accession>
<comment type="caution">
    <text evidence="7">The sequence shown here is derived from an EMBL/GenBank/DDBJ whole genome shotgun (WGS) entry which is preliminary data.</text>
</comment>
<dbReference type="InterPro" id="IPR036962">
    <property type="entry name" value="Glyco_hydro_3_N_sf"/>
</dbReference>
<dbReference type="GO" id="GO:0005975">
    <property type="term" value="P:carbohydrate metabolic process"/>
    <property type="evidence" value="ECO:0007669"/>
    <property type="project" value="InterPro"/>
</dbReference>
<protein>
    <recommendedName>
        <fullName evidence="3">beta-N-acetylhexosaminidase</fullName>
        <ecNumber evidence="3">3.2.1.52</ecNumber>
    </recommendedName>
</protein>
<evidence type="ECO:0000256" key="4">
    <source>
        <dbReference type="ARBA" id="ARBA00022801"/>
    </source>
</evidence>
<dbReference type="PRINTS" id="PR00133">
    <property type="entry name" value="GLHYDRLASE3"/>
</dbReference>
<dbReference type="Gene3D" id="3.20.20.300">
    <property type="entry name" value="Glycoside hydrolase, family 3, N-terminal domain"/>
    <property type="match status" value="1"/>
</dbReference>
<evidence type="ECO:0000256" key="2">
    <source>
        <dbReference type="ARBA" id="ARBA00005336"/>
    </source>
</evidence>
<organism evidence="7">
    <name type="scientific">bioreactor metagenome</name>
    <dbReference type="NCBI Taxonomy" id="1076179"/>
    <lineage>
        <taxon>unclassified sequences</taxon>
        <taxon>metagenomes</taxon>
        <taxon>ecological metagenomes</taxon>
    </lineage>
</organism>
<dbReference type="GO" id="GO:0009254">
    <property type="term" value="P:peptidoglycan turnover"/>
    <property type="evidence" value="ECO:0007669"/>
    <property type="project" value="TreeGrafter"/>
</dbReference>